<evidence type="ECO:0000256" key="1">
    <source>
        <dbReference type="SAM" id="MobiDB-lite"/>
    </source>
</evidence>
<dbReference type="InterPro" id="IPR036388">
    <property type="entry name" value="WH-like_DNA-bd_sf"/>
</dbReference>
<proteinExistence type="predicted"/>
<dbReference type="GO" id="GO:0003677">
    <property type="term" value="F:DNA binding"/>
    <property type="evidence" value="ECO:0007669"/>
    <property type="project" value="UniProtKB-KW"/>
</dbReference>
<reference evidence="4" key="1">
    <citation type="submission" date="2016-10" db="EMBL/GenBank/DDBJ databases">
        <authorList>
            <person name="Varghese N."/>
            <person name="Submissions S."/>
        </authorList>
    </citation>
    <scope>NUCLEOTIDE SEQUENCE [LARGE SCALE GENOMIC DNA]</scope>
    <source>
        <strain evidence="4">CGMCC 4.6825</strain>
    </source>
</reference>
<evidence type="ECO:0000313" key="3">
    <source>
        <dbReference type="EMBL" id="SES19017.1"/>
    </source>
</evidence>
<dbReference type="InterPro" id="IPR011991">
    <property type="entry name" value="ArsR-like_HTH"/>
</dbReference>
<feature type="region of interest" description="Disordered" evidence="1">
    <location>
        <begin position="1"/>
        <end position="92"/>
    </location>
</feature>
<dbReference type="EMBL" id="FOGO01000011">
    <property type="protein sequence ID" value="SES19017.1"/>
    <property type="molecule type" value="Genomic_DNA"/>
</dbReference>
<name>A0A1H9VCS4_9ACTN</name>
<dbReference type="Gene3D" id="1.10.10.10">
    <property type="entry name" value="Winged helix-like DNA-binding domain superfamily/Winged helix DNA-binding domain"/>
    <property type="match status" value="1"/>
</dbReference>
<dbReference type="InterPro" id="IPR039422">
    <property type="entry name" value="MarR/SlyA-like"/>
</dbReference>
<dbReference type="CDD" id="cd00090">
    <property type="entry name" value="HTH_ARSR"/>
    <property type="match status" value="1"/>
</dbReference>
<dbReference type="PANTHER" id="PTHR33164">
    <property type="entry name" value="TRANSCRIPTIONAL REGULATOR, MARR FAMILY"/>
    <property type="match status" value="1"/>
</dbReference>
<dbReference type="SMART" id="SM00347">
    <property type="entry name" value="HTH_MARR"/>
    <property type="match status" value="1"/>
</dbReference>
<dbReference type="GO" id="GO:0003700">
    <property type="term" value="F:DNA-binding transcription factor activity"/>
    <property type="evidence" value="ECO:0007669"/>
    <property type="project" value="InterPro"/>
</dbReference>
<sequence length="243" mass="25848">MSMDGHRGRRGQEKGRRGTNQAATHAAQEADSATGGGSGAGEGADTGEGAEREAAQTAVPEAAVPGISSKPGAAATPPETGDRQAPMGRQRELAEDDAVRALLLLMPRIVGRVKRIPVPEELQALALAPRHLSLLSYLLFDGPMTVNELATRLEVAPTTVSLLVSELSRKGVLERQEDENDRRRRIVSITPAHKPTISRWLARGAGAWRQVLGDLSPAERALVVATLRAYEDAMAEEDGNGED</sequence>
<dbReference type="STRING" id="943816.AN217_25980"/>
<gene>
    <name evidence="3" type="ORF">SAMN05421870_111120</name>
</gene>
<organism evidence="3 4">
    <name type="scientific">Streptomyces qinglanensis</name>
    <dbReference type="NCBI Taxonomy" id="943816"/>
    <lineage>
        <taxon>Bacteria</taxon>
        <taxon>Bacillati</taxon>
        <taxon>Actinomycetota</taxon>
        <taxon>Actinomycetes</taxon>
        <taxon>Kitasatosporales</taxon>
        <taxon>Streptomycetaceae</taxon>
        <taxon>Streptomyces</taxon>
    </lineage>
</organism>
<dbReference type="AlphaFoldDB" id="A0A1H9VCS4"/>
<feature type="domain" description="HTH marR-type" evidence="2">
    <location>
        <begin position="95"/>
        <end position="232"/>
    </location>
</feature>
<evidence type="ECO:0000259" key="2">
    <source>
        <dbReference type="PROSITE" id="PS50995"/>
    </source>
</evidence>
<dbReference type="SUPFAM" id="SSF46785">
    <property type="entry name" value="Winged helix' DNA-binding domain"/>
    <property type="match status" value="1"/>
</dbReference>
<dbReference type="InterPro" id="IPR036390">
    <property type="entry name" value="WH_DNA-bd_sf"/>
</dbReference>
<accession>A0A1H9VCS4</accession>
<dbReference type="Proteomes" id="UP000182841">
    <property type="component" value="Unassembled WGS sequence"/>
</dbReference>
<dbReference type="Pfam" id="PF12802">
    <property type="entry name" value="MarR_2"/>
    <property type="match status" value="1"/>
</dbReference>
<dbReference type="InterPro" id="IPR000835">
    <property type="entry name" value="HTH_MarR-typ"/>
</dbReference>
<protein>
    <submittedName>
        <fullName evidence="3">DNA-binding transcriptional regulator, MarR family</fullName>
    </submittedName>
</protein>
<feature type="compositionally biased region" description="Basic and acidic residues" evidence="1">
    <location>
        <begin position="1"/>
        <end position="16"/>
    </location>
</feature>
<keyword evidence="3" id="KW-0238">DNA-binding</keyword>
<keyword evidence="4" id="KW-1185">Reference proteome</keyword>
<dbReference type="PROSITE" id="PS50995">
    <property type="entry name" value="HTH_MARR_2"/>
    <property type="match status" value="1"/>
</dbReference>
<dbReference type="PANTHER" id="PTHR33164:SF57">
    <property type="entry name" value="MARR-FAMILY TRANSCRIPTIONAL REGULATOR"/>
    <property type="match status" value="1"/>
</dbReference>
<dbReference type="GO" id="GO:0006950">
    <property type="term" value="P:response to stress"/>
    <property type="evidence" value="ECO:0007669"/>
    <property type="project" value="TreeGrafter"/>
</dbReference>
<evidence type="ECO:0000313" key="4">
    <source>
        <dbReference type="Proteomes" id="UP000182841"/>
    </source>
</evidence>
<feature type="compositionally biased region" description="Gly residues" evidence="1">
    <location>
        <begin position="34"/>
        <end position="46"/>
    </location>
</feature>